<feature type="transmembrane region" description="Helical" evidence="1">
    <location>
        <begin position="100"/>
        <end position="122"/>
    </location>
</feature>
<sequence length="130" mass="14960">MEPGKIINKLLKSLVFVESYVLSWATGSKLDSLQGFQTKHLGLCYDMRATSTCNLGWAVGNVSENHLPLIIDLFVLPEMDKHRYLYNCLWTTTVYELHTLFLICLNILNLLMLVHLLLLYVLQSYILPNE</sequence>
<keyword evidence="1" id="KW-0812">Transmembrane</keyword>
<dbReference type="AlphaFoldDB" id="A0A7C9D5N2"/>
<accession>A0A7C9D5N2</accession>
<organism evidence="2">
    <name type="scientific">Opuntia streptacantha</name>
    <name type="common">Prickly pear cactus</name>
    <name type="synonym">Opuntia cardona</name>
    <dbReference type="NCBI Taxonomy" id="393608"/>
    <lineage>
        <taxon>Eukaryota</taxon>
        <taxon>Viridiplantae</taxon>
        <taxon>Streptophyta</taxon>
        <taxon>Embryophyta</taxon>
        <taxon>Tracheophyta</taxon>
        <taxon>Spermatophyta</taxon>
        <taxon>Magnoliopsida</taxon>
        <taxon>eudicotyledons</taxon>
        <taxon>Gunneridae</taxon>
        <taxon>Pentapetalae</taxon>
        <taxon>Caryophyllales</taxon>
        <taxon>Cactineae</taxon>
        <taxon>Cactaceae</taxon>
        <taxon>Opuntioideae</taxon>
        <taxon>Opuntia</taxon>
    </lineage>
</organism>
<dbReference type="EMBL" id="GISG01081103">
    <property type="protein sequence ID" value="MBA4632143.1"/>
    <property type="molecule type" value="Transcribed_RNA"/>
</dbReference>
<reference evidence="2" key="1">
    <citation type="journal article" date="2013" name="J. Plant Res.">
        <title>Effect of fungi and light on seed germination of three Opuntia species from semiarid lands of central Mexico.</title>
        <authorList>
            <person name="Delgado-Sanchez P."/>
            <person name="Jimenez-Bremont J.F."/>
            <person name="Guerrero-Gonzalez Mde L."/>
            <person name="Flores J."/>
        </authorList>
    </citation>
    <scope>NUCLEOTIDE SEQUENCE</scope>
    <source>
        <tissue evidence="2">Cladode</tissue>
    </source>
</reference>
<proteinExistence type="predicted"/>
<keyword evidence="1" id="KW-1133">Transmembrane helix</keyword>
<evidence type="ECO:0000313" key="2">
    <source>
        <dbReference type="EMBL" id="MBA4632143.1"/>
    </source>
</evidence>
<protein>
    <submittedName>
        <fullName evidence="2">Uncharacterized protein</fullName>
    </submittedName>
</protein>
<keyword evidence="1" id="KW-0472">Membrane</keyword>
<name>A0A7C9D5N2_OPUST</name>
<evidence type="ECO:0000256" key="1">
    <source>
        <dbReference type="SAM" id="Phobius"/>
    </source>
</evidence>
<reference evidence="2" key="2">
    <citation type="submission" date="2020-07" db="EMBL/GenBank/DDBJ databases">
        <authorList>
            <person name="Vera ALvarez R."/>
            <person name="Arias-Moreno D.M."/>
            <person name="Jimenez-Jacinto V."/>
            <person name="Jimenez-Bremont J.F."/>
            <person name="Swaminathan K."/>
            <person name="Moose S.P."/>
            <person name="Guerrero-Gonzalez M.L."/>
            <person name="Marino-Ramirez L."/>
            <person name="Landsman D."/>
            <person name="Rodriguez-Kessler M."/>
            <person name="Delgado-Sanchez P."/>
        </authorList>
    </citation>
    <scope>NUCLEOTIDE SEQUENCE</scope>
    <source>
        <tissue evidence="2">Cladode</tissue>
    </source>
</reference>